<accession>A0A396BYT4</accession>
<evidence type="ECO:0000313" key="3">
    <source>
        <dbReference type="Proteomes" id="UP000266644"/>
    </source>
</evidence>
<dbReference type="EMBL" id="QRJE01000016">
    <property type="protein sequence ID" value="RHH10972.1"/>
    <property type="molecule type" value="Genomic_DNA"/>
</dbReference>
<keyword evidence="1" id="KW-0812">Transmembrane</keyword>
<gene>
    <name evidence="2" type="ORF">DW228_10835</name>
</gene>
<reference evidence="2 3" key="1">
    <citation type="submission" date="2018-08" db="EMBL/GenBank/DDBJ databases">
        <title>A genome reference for cultivated species of the human gut microbiota.</title>
        <authorList>
            <person name="Zou Y."/>
            <person name="Xue W."/>
            <person name="Luo G."/>
        </authorList>
    </citation>
    <scope>NUCLEOTIDE SEQUENCE [LARGE SCALE GENOMIC DNA]</scope>
    <source>
        <strain evidence="2 3">AM18-6</strain>
    </source>
</reference>
<keyword evidence="1" id="KW-1133">Transmembrane helix</keyword>
<keyword evidence="1" id="KW-0472">Membrane</keyword>
<name>A0A396BYT4_BACFG</name>
<dbReference type="Proteomes" id="UP000266644">
    <property type="component" value="Unassembled WGS sequence"/>
</dbReference>
<dbReference type="AlphaFoldDB" id="A0A396BYT4"/>
<sequence>METLILYLDTENDNRKRIRTLNITQVEFEMIKSLELSYGNKGNILKIVYSDKVLLLINKELELIYRQMQYPKYFINIERKWQSPLYLNPSVINYTDVMENICGLYYLNSINGIDGKNIPFSMLANDFELLFNFKFADIYKKRDEVLKESYPPFLALIYRYLFLWVLSCQFICWIASLCRNATLLFQVVDEKEFSVQLLV</sequence>
<proteinExistence type="predicted"/>
<organism evidence="2 3">
    <name type="scientific">Bacteroides fragilis</name>
    <dbReference type="NCBI Taxonomy" id="817"/>
    <lineage>
        <taxon>Bacteria</taxon>
        <taxon>Pseudomonadati</taxon>
        <taxon>Bacteroidota</taxon>
        <taxon>Bacteroidia</taxon>
        <taxon>Bacteroidales</taxon>
        <taxon>Bacteroidaceae</taxon>
        <taxon>Bacteroides</taxon>
    </lineage>
</organism>
<dbReference type="RefSeq" id="WP_050550821.1">
    <property type="nucleotide sequence ID" value="NZ_CP036539.1"/>
</dbReference>
<evidence type="ECO:0000256" key="1">
    <source>
        <dbReference type="SAM" id="Phobius"/>
    </source>
</evidence>
<evidence type="ECO:0000313" key="2">
    <source>
        <dbReference type="EMBL" id="RHH10972.1"/>
    </source>
</evidence>
<comment type="caution">
    <text evidence="2">The sequence shown here is derived from an EMBL/GenBank/DDBJ whole genome shotgun (WGS) entry which is preliminary data.</text>
</comment>
<protein>
    <submittedName>
        <fullName evidence="2">Uncharacterized protein</fullName>
    </submittedName>
</protein>
<feature type="transmembrane region" description="Helical" evidence="1">
    <location>
        <begin position="156"/>
        <end position="176"/>
    </location>
</feature>